<dbReference type="PIRSF" id="PIRSF000343">
    <property type="entry name" value="Haem_Oase"/>
    <property type="match status" value="1"/>
</dbReference>
<evidence type="ECO:0000313" key="4">
    <source>
        <dbReference type="EMBL" id="KAL0639552.1"/>
    </source>
</evidence>
<gene>
    <name evidence="4" type="primary">HMX1</name>
    <name evidence="4" type="ORF">Q9L58_001378</name>
</gene>
<keyword evidence="2" id="KW-0479">Metal-binding</keyword>
<dbReference type="SUPFAM" id="SSF48613">
    <property type="entry name" value="Heme oxygenase-like"/>
    <property type="match status" value="1"/>
</dbReference>
<comment type="caution">
    <text evidence="4">The sequence shown here is derived from an EMBL/GenBank/DDBJ whole genome shotgun (WGS) entry which is preliminary data.</text>
</comment>
<sequence length="268" mass="30389">MEQQGPLGLAQQINASTREGHDVVNRLIMSRLALGLQDHTLYREGLLSFAFVFKTFEEEWASLMSSSSNIDPRIKTILQNLYSTPLLRTPQLTKDLLYYFGSTPFSTEAPTTIQRTAYVAHIRQVVAEKPHLLISYAYIYYMALFAGGKIVKYQMGKAKDFFPERYGMTEEERYTAGTNLFSFEVEQGKEEGLRTSFKGALSDLEGTLTVEERNDIIEESKAIFANNVLIIKELDQICSYLVATSPSMSVKMASRMSDRPLVEFIHSE</sequence>
<evidence type="ECO:0000256" key="1">
    <source>
        <dbReference type="ARBA" id="ARBA00022617"/>
    </source>
</evidence>
<name>A0ABR3GV00_9PEZI</name>
<organism evidence="4 5">
    <name type="scientific">Discina gigas</name>
    <dbReference type="NCBI Taxonomy" id="1032678"/>
    <lineage>
        <taxon>Eukaryota</taxon>
        <taxon>Fungi</taxon>
        <taxon>Dikarya</taxon>
        <taxon>Ascomycota</taxon>
        <taxon>Pezizomycotina</taxon>
        <taxon>Pezizomycetes</taxon>
        <taxon>Pezizales</taxon>
        <taxon>Discinaceae</taxon>
        <taxon>Discina</taxon>
    </lineage>
</organism>
<dbReference type="InterPro" id="IPR016053">
    <property type="entry name" value="Haem_Oase-like"/>
</dbReference>
<keyword evidence="3" id="KW-0408">Iron</keyword>
<accession>A0ABR3GV00</accession>
<protein>
    <submittedName>
        <fullName evidence="4">Heme oxygenase</fullName>
    </submittedName>
</protein>
<reference evidence="4 5" key="1">
    <citation type="submission" date="2024-02" db="EMBL/GenBank/DDBJ databases">
        <title>Discinaceae phylogenomics.</title>
        <authorList>
            <person name="Dirks A.C."/>
            <person name="James T.Y."/>
        </authorList>
    </citation>
    <scope>NUCLEOTIDE SEQUENCE [LARGE SCALE GENOMIC DNA]</scope>
    <source>
        <strain evidence="4 5">ACD0624</strain>
    </source>
</reference>
<evidence type="ECO:0000256" key="2">
    <source>
        <dbReference type="ARBA" id="ARBA00022723"/>
    </source>
</evidence>
<proteinExistence type="predicted"/>
<dbReference type="EMBL" id="JBBBZM010000010">
    <property type="protein sequence ID" value="KAL0639552.1"/>
    <property type="molecule type" value="Genomic_DNA"/>
</dbReference>
<keyword evidence="5" id="KW-1185">Reference proteome</keyword>
<dbReference type="PANTHER" id="PTHR10720">
    <property type="entry name" value="HEME OXYGENASE"/>
    <property type="match status" value="1"/>
</dbReference>
<dbReference type="Pfam" id="PF01126">
    <property type="entry name" value="Heme_oxygenase"/>
    <property type="match status" value="1"/>
</dbReference>
<dbReference type="PANTHER" id="PTHR10720:SF0">
    <property type="entry name" value="HEME OXYGENASE"/>
    <property type="match status" value="1"/>
</dbReference>
<dbReference type="InterPro" id="IPR016084">
    <property type="entry name" value="Haem_Oase-like_multi-hlx"/>
</dbReference>
<dbReference type="Gene3D" id="1.20.910.10">
    <property type="entry name" value="Heme oxygenase-like"/>
    <property type="match status" value="1"/>
</dbReference>
<keyword evidence="1" id="KW-0349">Heme</keyword>
<evidence type="ECO:0000256" key="3">
    <source>
        <dbReference type="ARBA" id="ARBA00023004"/>
    </source>
</evidence>
<dbReference type="Proteomes" id="UP001447188">
    <property type="component" value="Unassembled WGS sequence"/>
</dbReference>
<dbReference type="InterPro" id="IPR002051">
    <property type="entry name" value="Haem_Oase"/>
</dbReference>
<evidence type="ECO:0000313" key="5">
    <source>
        <dbReference type="Proteomes" id="UP001447188"/>
    </source>
</evidence>
<dbReference type="CDD" id="cd19165">
    <property type="entry name" value="HemeO"/>
    <property type="match status" value="1"/>
</dbReference>